<dbReference type="Proteomes" id="UP000289738">
    <property type="component" value="Chromosome A06"/>
</dbReference>
<feature type="domain" description="Myb-like" evidence="5">
    <location>
        <begin position="480"/>
        <end position="532"/>
    </location>
</feature>
<dbReference type="Gene3D" id="1.10.10.60">
    <property type="entry name" value="Homeodomain-like"/>
    <property type="match status" value="1"/>
</dbReference>
<dbReference type="InterPro" id="IPR013083">
    <property type="entry name" value="Znf_RING/FYVE/PHD"/>
</dbReference>
<feature type="region of interest" description="Disordered" evidence="4">
    <location>
        <begin position="1"/>
        <end position="23"/>
    </location>
</feature>
<dbReference type="PANTHER" id="PTHR47863:SF5">
    <property type="entry name" value="HOMEODOMAIN-LIKE PROTEIN WITH RING_FYVE_PHD-TYPE ZINC FINGER DOMAIN-CONTAINING PROTEIN-RELATED"/>
    <property type="match status" value="1"/>
</dbReference>
<dbReference type="PANTHER" id="PTHR47863">
    <property type="entry name" value="RING/FYVE/PHD ZINC FINGER SUPERFAMILY PROTEIN"/>
    <property type="match status" value="1"/>
</dbReference>
<keyword evidence="3" id="KW-0862">Zinc</keyword>
<gene>
    <name evidence="6" type="ORF">Ahy_A06g030196</name>
</gene>
<feature type="compositionally biased region" description="Basic and acidic residues" evidence="4">
    <location>
        <begin position="206"/>
        <end position="216"/>
    </location>
</feature>
<evidence type="ECO:0000256" key="4">
    <source>
        <dbReference type="SAM" id="MobiDB-lite"/>
    </source>
</evidence>
<keyword evidence="2" id="KW-0863">Zinc-finger</keyword>
<evidence type="ECO:0000313" key="7">
    <source>
        <dbReference type="Proteomes" id="UP000289738"/>
    </source>
</evidence>
<dbReference type="GO" id="GO:0008270">
    <property type="term" value="F:zinc ion binding"/>
    <property type="evidence" value="ECO:0007669"/>
    <property type="project" value="UniProtKB-KW"/>
</dbReference>
<dbReference type="Gene3D" id="3.30.40.10">
    <property type="entry name" value="Zinc/RING finger domain, C3HC4 (zinc finger)"/>
    <property type="match status" value="1"/>
</dbReference>
<feature type="compositionally biased region" description="Basic and acidic residues" evidence="4">
    <location>
        <begin position="370"/>
        <end position="388"/>
    </location>
</feature>
<accession>A0A445CVH9</accession>
<dbReference type="PROSITE" id="PS50090">
    <property type="entry name" value="MYB_LIKE"/>
    <property type="match status" value="1"/>
</dbReference>
<reference evidence="6 7" key="1">
    <citation type="submission" date="2019-01" db="EMBL/GenBank/DDBJ databases">
        <title>Sequencing of cultivated peanut Arachis hypogaea provides insights into genome evolution and oil improvement.</title>
        <authorList>
            <person name="Chen X."/>
        </authorList>
    </citation>
    <scope>NUCLEOTIDE SEQUENCE [LARGE SCALE GENOMIC DNA]</scope>
    <source>
        <strain evidence="7">cv. Fuhuasheng</strain>
        <tissue evidence="6">Leaves</tissue>
    </source>
</reference>
<dbReference type="STRING" id="3818.A0A445CVH9"/>
<feature type="compositionally biased region" description="Basic residues" evidence="4">
    <location>
        <begin position="1"/>
        <end position="12"/>
    </location>
</feature>
<evidence type="ECO:0000259" key="5">
    <source>
        <dbReference type="PROSITE" id="PS50090"/>
    </source>
</evidence>
<proteinExistence type="predicted"/>
<dbReference type="InterPro" id="IPR011011">
    <property type="entry name" value="Znf_FYVE_PHD"/>
</dbReference>
<name>A0A445CVH9_ARAHY</name>
<dbReference type="AlphaFoldDB" id="A0A445CVH9"/>
<evidence type="ECO:0000256" key="1">
    <source>
        <dbReference type="ARBA" id="ARBA00022723"/>
    </source>
</evidence>
<sequence>MRIKTRGGRRRLSCSADPPSPITKQDEYVAAELEISHGGGGDDAKDAPMVDCIDQHYNENHLDVLNHEQDKNCATEFETSHGGGDDDNVKDVPTVECIDQHYNENPLDILDHEDIDFLDKSICLCCNKRGGVLACSGSGCPVGLHPKCINSEPKFDDLGKFYCPYCWYSRNVNMNPELKERIFSAKNALLGLSDKDVVMNDRLVKTKSADKRKEPDDGGGIPLSSDGRQGTDEVGAQLLHPKVDLPIKLQKDASVQCDIALEDQAYSDGDFRSCGEEVMPVDINLVEGSLDQDKFDRPGKVETDETKSLELKESFETGNSRLNKEDVHERIINGRREGGHLDALHLGKHIEGHSKDIAFAQGTQESSVKSGDKGRKTGKEKMPLKENEESAIGSSVNETNNSDSDAISGRSCCSKRKIQKTEYPQDVYKKPLLQGNNFKEEKSSDINEEVTSCRFRRRSQSSQKQEIKKFPLARRNILIWTAEEEKILQEGVLRFSKENQRIPWNRILEFGRHVFDKTRSPIDLKDKWRNIKKGAIPPLTVLTAKISCCIVKQ</sequence>
<dbReference type="InterPro" id="IPR001005">
    <property type="entry name" value="SANT/Myb"/>
</dbReference>
<keyword evidence="7" id="KW-1185">Reference proteome</keyword>
<comment type="caution">
    <text evidence="6">The sequence shown here is derived from an EMBL/GenBank/DDBJ whole genome shotgun (WGS) entry which is preliminary data.</text>
</comment>
<keyword evidence="1" id="KW-0479">Metal-binding</keyword>
<feature type="compositionally biased region" description="Polar residues" evidence="4">
    <location>
        <begin position="392"/>
        <end position="405"/>
    </location>
</feature>
<dbReference type="EMBL" id="SDMP01000006">
    <property type="protein sequence ID" value="RYR54933.1"/>
    <property type="molecule type" value="Genomic_DNA"/>
</dbReference>
<evidence type="ECO:0000313" key="6">
    <source>
        <dbReference type="EMBL" id="RYR54933.1"/>
    </source>
</evidence>
<dbReference type="SUPFAM" id="SSF57903">
    <property type="entry name" value="FYVE/PHD zinc finger"/>
    <property type="match status" value="1"/>
</dbReference>
<dbReference type="SUPFAM" id="SSF46689">
    <property type="entry name" value="Homeodomain-like"/>
    <property type="match status" value="1"/>
</dbReference>
<organism evidence="6 7">
    <name type="scientific">Arachis hypogaea</name>
    <name type="common">Peanut</name>
    <dbReference type="NCBI Taxonomy" id="3818"/>
    <lineage>
        <taxon>Eukaryota</taxon>
        <taxon>Viridiplantae</taxon>
        <taxon>Streptophyta</taxon>
        <taxon>Embryophyta</taxon>
        <taxon>Tracheophyta</taxon>
        <taxon>Spermatophyta</taxon>
        <taxon>Magnoliopsida</taxon>
        <taxon>eudicotyledons</taxon>
        <taxon>Gunneridae</taxon>
        <taxon>Pentapetalae</taxon>
        <taxon>rosids</taxon>
        <taxon>fabids</taxon>
        <taxon>Fabales</taxon>
        <taxon>Fabaceae</taxon>
        <taxon>Papilionoideae</taxon>
        <taxon>50 kb inversion clade</taxon>
        <taxon>dalbergioids sensu lato</taxon>
        <taxon>Dalbergieae</taxon>
        <taxon>Pterocarpus clade</taxon>
        <taxon>Arachis</taxon>
    </lineage>
</organism>
<dbReference type="CDD" id="cd11660">
    <property type="entry name" value="SANT_TRF"/>
    <property type="match status" value="1"/>
</dbReference>
<dbReference type="InterPro" id="IPR009057">
    <property type="entry name" value="Homeodomain-like_sf"/>
</dbReference>
<feature type="region of interest" description="Disordered" evidence="4">
    <location>
        <begin position="206"/>
        <end position="232"/>
    </location>
</feature>
<evidence type="ECO:0000256" key="3">
    <source>
        <dbReference type="ARBA" id="ARBA00022833"/>
    </source>
</evidence>
<evidence type="ECO:0000256" key="2">
    <source>
        <dbReference type="ARBA" id="ARBA00022771"/>
    </source>
</evidence>
<feature type="region of interest" description="Disordered" evidence="4">
    <location>
        <begin position="361"/>
        <end position="411"/>
    </location>
</feature>
<protein>
    <recommendedName>
        <fullName evidence="5">Myb-like domain-containing protein</fullName>
    </recommendedName>
</protein>